<dbReference type="Gene3D" id="3.40.50.10300">
    <property type="entry name" value="CoaB-like"/>
    <property type="match status" value="1"/>
</dbReference>
<keyword evidence="3" id="KW-1185">Reference proteome</keyword>
<dbReference type="STRING" id="1300345.LF41_2088"/>
<dbReference type="GO" id="GO:0003824">
    <property type="term" value="F:catalytic activity"/>
    <property type="evidence" value="ECO:0007669"/>
    <property type="project" value="UniProtKB-ARBA"/>
</dbReference>
<dbReference type="GO" id="GO:0015937">
    <property type="term" value="P:coenzyme A biosynthetic process"/>
    <property type="evidence" value="ECO:0007669"/>
    <property type="project" value="UniProtKB-ARBA"/>
</dbReference>
<comment type="caution">
    <text evidence="2">The sequence shown here is derived from an EMBL/GenBank/DDBJ whole genome shotgun (WGS) entry which is preliminary data.</text>
</comment>
<dbReference type="Proteomes" id="UP000030518">
    <property type="component" value="Unassembled WGS sequence"/>
</dbReference>
<evidence type="ECO:0000313" key="2">
    <source>
        <dbReference type="EMBL" id="KGQ20134.1"/>
    </source>
</evidence>
<dbReference type="EMBL" id="JRKJ01000003">
    <property type="protein sequence ID" value="KGQ20134.1"/>
    <property type="molecule type" value="Genomic_DNA"/>
</dbReference>
<evidence type="ECO:0000313" key="3">
    <source>
        <dbReference type="Proteomes" id="UP000030518"/>
    </source>
</evidence>
<proteinExistence type="predicted"/>
<organism evidence="2 3">
    <name type="scientific">Lysobacter dokdonensis DS-58</name>
    <dbReference type="NCBI Taxonomy" id="1300345"/>
    <lineage>
        <taxon>Bacteria</taxon>
        <taxon>Pseudomonadati</taxon>
        <taxon>Pseudomonadota</taxon>
        <taxon>Gammaproteobacteria</taxon>
        <taxon>Lysobacterales</taxon>
        <taxon>Lysobacteraceae</taxon>
        <taxon>Noviluteimonas</taxon>
    </lineage>
</organism>
<dbReference type="eggNOG" id="COG0452">
    <property type="taxonomic scope" value="Bacteria"/>
</dbReference>
<dbReference type="AlphaFoldDB" id="A0A0A2X4J6"/>
<feature type="domain" description="DNA/pantothenate metabolism flavoprotein C-terminal" evidence="1">
    <location>
        <begin position="3"/>
        <end position="218"/>
    </location>
</feature>
<protein>
    <submittedName>
        <fullName evidence="2">Phosphopantothenoylcysteine synthetase/decarboxylase</fullName>
    </submittedName>
</protein>
<dbReference type="InterPro" id="IPR035929">
    <property type="entry name" value="CoaB-like_sf"/>
</dbReference>
<dbReference type="InterPro" id="IPR007085">
    <property type="entry name" value="DNA/pantothenate-metab_flavo_C"/>
</dbReference>
<sequence length="222" mass="23247">MSLAGLRVVVSAGPTYEDLDPVRFLGNRSSGKMGFAIAAAAARRGAETVLVAGPVHLPTPEGVARIDVRSAAQMHAVVLDALPADVYVGAAAVADFTPENIATSKIKKIPGEAALVLRLVRTPDILADVARDARRPRVVLGFAAETDDVAAYARGKLDAKRVDMIAANRVGQAGSGFESDDNALSVYWRRDDGTVGERTLGPAPKVALADALLDLVEERLPA</sequence>
<name>A0A0A2X4J6_9GAMM</name>
<reference evidence="2 3" key="1">
    <citation type="submission" date="2014-09" db="EMBL/GenBank/DDBJ databases">
        <title>Genome sequences of Lysobacter dokdonensis DS-58.</title>
        <authorList>
            <person name="Kim J.F."/>
            <person name="Kwak M.-J."/>
        </authorList>
    </citation>
    <scope>NUCLEOTIDE SEQUENCE [LARGE SCALE GENOMIC DNA]</scope>
    <source>
        <strain evidence="2 3">DS-58</strain>
    </source>
</reference>
<gene>
    <name evidence="2" type="ORF">LF41_2088</name>
</gene>
<accession>A0A0A2X4J6</accession>
<evidence type="ECO:0000259" key="1">
    <source>
        <dbReference type="Pfam" id="PF04127"/>
    </source>
</evidence>
<dbReference type="PATRIC" id="fig|1300345.3.peg.669"/>
<dbReference type="Pfam" id="PF04127">
    <property type="entry name" value="DFP"/>
    <property type="match status" value="1"/>
</dbReference>
<dbReference type="SUPFAM" id="SSF102645">
    <property type="entry name" value="CoaB-like"/>
    <property type="match status" value="1"/>
</dbReference>